<dbReference type="Proteomes" id="UP000636110">
    <property type="component" value="Unassembled WGS sequence"/>
</dbReference>
<evidence type="ECO:0008006" key="3">
    <source>
        <dbReference type="Google" id="ProtNLM"/>
    </source>
</evidence>
<gene>
    <name evidence="1" type="ORF">GM920_09655</name>
</gene>
<evidence type="ECO:0000313" key="2">
    <source>
        <dbReference type="Proteomes" id="UP000636110"/>
    </source>
</evidence>
<organism evidence="1 2">
    <name type="scientific">Pedobacter gandavensis</name>
    <dbReference type="NCBI Taxonomy" id="2679963"/>
    <lineage>
        <taxon>Bacteria</taxon>
        <taxon>Pseudomonadati</taxon>
        <taxon>Bacteroidota</taxon>
        <taxon>Sphingobacteriia</taxon>
        <taxon>Sphingobacteriales</taxon>
        <taxon>Sphingobacteriaceae</taxon>
        <taxon>Pedobacter</taxon>
    </lineage>
</organism>
<sequence>MSLKVQFDSNGFPALGYIEGGATVFSAAAIENKGNVVKADSVSPNKEEEQGASRWVNWGTGNDFPIQVYKDIKQNGIASRALKLKVDMLYGKRLIPCRVKGFDPNGGKEIVEFVDDPNINEFLKRSNVDQLRNRLIHDFVFLGQCFPILHLNADRSKIAMVDHDKGGKFRYAPFDKSKRRIDEVFRSANWPTPSEDQLDVFKCLDSFHYYLEIDRVRYEDEMRYVFPVRTYDIVNDYYSIAIWNTVRENGWLANSNSIPKIIQSIIKNSMTIKYHIRIPLSYWKGQFDNWERMKPEDRTQVINAKLQEINDFLTGVDNPMKSFISHYATDPQTGKEVAGWQIDALEDKMKYDAWNSVSTAASAEIMFAIGINPAIFGLGNPGGELKSGGSDIRESWLTMIASAQGERDTIYSWWPFVREYNGYPSDVELRTVDQVLTTLDQGKGTAKTLS</sequence>
<dbReference type="EMBL" id="WNXC01000002">
    <property type="protein sequence ID" value="MBB2149172.1"/>
    <property type="molecule type" value="Genomic_DNA"/>
</dbReference>
<dbReference type="RefSeq" id="WP_182956320.1">
    <property type="nucleotide sequence ID" value="NZ_WNXC01000002.1"/>
</dbReference>
<protein>
    <recommendedName>
        <fullName evidence="3">Phage portal protein</fullName>
    </recommendedName>
</protein>
<evidence type="ECO:0000313" key="1">
    <source>
        <dbReference type="EMBL" id="MBB2149172.1"/>
    </source>
</evidence>
<reference evidence="1 2" key="1">
    <citation type="submission" date="2019-11" db="EMBL/GenBank/DDBJ databases">
        <title>Description of Pedobacter sp. LMG 31462T.</title>
        <authorList>
            <person name="Carlier A."/>
            <person name="Qi S."/>
            <person name="Vandamme P."/>
        </authorList>
    </citation>
    <scope>NUCLEOTIDE SEQUENCE [LARGE SCALE GENOMIC DNA]</scope>
    <source>
        <strain evidence="1 2">LMG 31462</strain>
    </source>
</reference>
<comment type="caution">
    <text evidence="1">The sequence shown here is derived from an EMBL/GenBank/DDBJ whole genome shotgun (WGS) entry which is preliminary data.</text>
</comment>
<name>A0ABR6EVY0_9SPHI</name>
<keyword evidence="2" id="KW-1185">Reference proteome</keyword>
<accession>A0ABR6EVY0</accession>
<proteinExistence type="predicted"/>